<evidence type="ECO:0000313" key="4">
    <source>
        <dbReference type="Proteomes" id="UP000195981"/>
    </source>
</evidence>
<sequence>MTSRIPARAWLRPALLVIGGLLVAAILLGMRLWWGGAAVAVAALFMGYWTSPIRGGQHVPFGLAMSRRADDHAIILWAPGDPLSARLQTAIRGERPDVTWVNVYQDADADAFVIAHGGHAALPLVVIGDEIVRRTTMGRYLDARAAAAESGTSVGADRARAKQALAPEPWGAPRTRDDAAATEASTSASHSVAEPRSPAEAASEARPATAPRSPAMPAAQGGAERPAGPSTPVDLEADRDALLPDDSGN</sequence>
<keyword evidence="2" id="KW-0812">Transmembrane</keyword>
<feature type="compositionally biased region" description="Low complexity" evidence="1">
    <location>
        <begin position="181"/>
        <end position="219"/>
    </location>
</feature>
<protein>
    <submittedName>
        <fullName evidence="3">Uncharacterized protein</fullName>
    </submittedName>
</protein>
<keyword evidence="2" id="KW-0472">Membrane</keyword>
<feature type="transmembrane region" description="Helical" evidence="2">
    <location>
        <begin position="9"/>
        <end position="27"/>
    </location>
</feature>
<feature type="region of interest" description="Disordered" evidence="1">
    <location>
        <begin position="148"/>
        <end position="249"/>
    </location>
</feature>
<evidence type="ECO:0000313" key="3">
    <source>
        <dbReference type="EMBL" id="SLM94642.1"/>
    </source>
</evidence>
<proteinExistence type="predicted"/>
<accession>A0A1X6X666</accession>
<evidence type="ECO:0000256" key="2">
    <source>
        <dbReference type="SAM" id="Phobius"/>
    </source>
</evidence>
<evidence type="ECO:0000256" key="1">
    <source>
        <dbReference type="SAM" id="MobiDB-lite"/>
    </source>
</evidence>
<reference evidence="3 4" key="1">
    <citation type="submission" date="2017-02" db="EMBL/GenBank/DDBJ databases">
        <authorList>
            <person name="Peterson S.W."/>
        </authorList>
    </citation>
    <scope>NUCLEOTIDE SEQUENCE [LARGE SCALE GENOMIC DNA]</scope>
    <source>
        <strain evidence="3 4">CIP104813</strain>
    </source>
</reference>
<dbReference type="EMBL" id="FWFG01000100">
    <property type="protein sequence ID" value="SLM94642.1"/>
    <property type="molecule type" value="Genomic_DNA"/>
</dbReference>
<name>A0A1X6X666_9MICO</name>
<gene>
    <name evidence="3" type="ORF">FM110_11620</name>
</gene>
<dbReference type="Proteomes" id="UP000195981">
    <property type="component" value="Unassembled WGS sequence"/>
</dbReference>
<organism evidence="3 4">
    <name type="scientific">Brachybacterium nesterenkovii</name>
    <dbReference type="NCBI Taxonomy" id="47847"/>
    <lineage>
        <taxon>Bacteria</taxon>
        <taxon>Bacillati</taxon>
        <taxon>Actinomycetota</taxon>
        <taxon>Actinomycetes</taxon>
        <taxon>Micrococcales</taxon>
        <taxon>Dermabacteraceae</taxon>
        <taxon>Brachybacterium</taxon>
    </lineage>
</organism>
<dbReference type="AlphaFoldDB" id="A0A1X6X666"/>
<keyword evidence="2" id="KW-1133">Transmembrane helix</keyword>
<keyword evidence="4" id="KW-1185">Reference proteome</keyword>
<dbReference type="RefSeq" id="WP_200810236.1">
    <property type="nucleotide sequence ID" value="NZ_FWFG01000100.1"/>
</dbReference>